<reference evidence="2" key="2">
    <citation type="submission" date="2024-05" db="EMBL/GenBank/DDBJ databases">
        <title>Rhodohalobacter halophilus gen. nov., sp. nov., a moderately halophilic member of the family Balneolaceae.</title>
        <authorList>
            <person name="Xia J."/>
        </authorList>
    </citation>
    <scope>NUCLEOTIDE SEQUENCE</scope>
    <source>
        <strain evidence="2">WB101</strain>
    </source>
</reference>
<evidence type="ECO:0000313" key="2">
    <source>
        <dbReference type="EMBL" id="MCG2587853.1"/>
    </source>
</evidence>
<feature type="transmembrane region" description="Helical" evidence="1">
    <location>
        <begin position="45"/>
        <end position="64"/>
    </location>
</feature>
<keyword evidence="3" id="KW-1185">Reference proteome</keyword>
<evidence type="ECO:0008006" key="4">
    <source>
        <dbReference type="Google" id="ProtNLM"/>
    </source>
</evidence>
<accession>A0ABS9KAJ7</accession>
<keyword evidence="1" id="KW-0812">Transmembrane</keyword>
<reference evidence="2" key="1">
    <citation type="submission" date="2022-01" db="EMBL/GenBank/DDBJ databases">
        <authorList>
            <person name="Wang Y."/>
        </authorList>
    </citation>
    <scope>NUCLEOTIDE SEQUENCE</scope>
    <source>
        <strain evidence="2">WB101</strain>
    </source>
</reference>
<dbReference type="EMBL" id="JAKLWS010000004">
    <property type="protein sequence ID" value="MCG2587853.1"/>
    <property type="molecule type" value="Genomic_DNA"/>
</dbReference>
<feature type="transmembrane region" description="Helical" evidence="1">
    <location>
        <begin position="6"/>
        <end position="24"/>
    </location>
</feature>
<name>A0ABS9KAJ7_9BACT</name>
<keyword evidence="1" id="KW-1133">Transmembrane helix</keyword>
<comment type="caution">
    <text evidence="2">The sequence shown here is derived from an EMBL/GenBank/DDBJ whole genome shotgun (WGS) entry which is preliminary data.</text>
</comment>
<keyword evidence="1" id="KW-0472">Membrane</keyword>
<protein>
    <recommendedName>
        <fullName evidence="4">DUF2269 family protein</fullName>
    </recommendedName>
</protein>
<organism evidence="2 3">
    <name type="scientific">Rhodohalobacter sulfatireducens</name>
    <dbReference type="NCBI Taxonomy" id="2911366"/>
    <lineage>
        <taxon>Bacteria</taxon>
        <taxon>Pseudomonadati</taxon>
        <taxon>Balneolota</taxon>
        <taxon>Balneolia</taxon>
        <taxon>Balneolales</taxon>
        <taxon>Balneolaceae</taxon>
        <taxon>Rhodohalobacter</taxon>
    </lineage>
</organism>
<feature type="transmembrane region" description="Helical" evidence="1">
    <location>
        <begin position="70"/>
        <end position="89"/>
    </location>
</feature>
<gene>
    <name evidence="2" type="ORF">L6773_04710</name>
</gene>
<proteinExistence type="predicted"/>
<sequence length="135" mass="15523">MAYYIALGALLTSFGVYLLIKTGIVKDFLLSSAEEDQPPVLWRKVLKYFLLFTIPCLVLSFFPFSWVELFFSIWSLLIVFMLGQLLVMWPQTSQAIVKQKDELDKKIRFVAANLISIGIILFLLCYVLIERTSST</sequence>
<dbReference type="Proteomes" id="UP001165366">
    <property type="component" value="Unassembled WGS sequence"/>
</dbReference>
<evidence type="ECO:0000256" key="1">
    <source>
        <dbReference type="SAM" id="Phobius"/>
    </source>
</evidence>
<evidence type="ECO:0000313" key="3">
    <source>
        <dbReference type="Proteomes" id="UP001165366"/>
    </source>
</evidence>
<feature type="transmembrane region" description="Helical" evidence="1">
    <location>
        <begin position="110"/>
        <end position="129"/>
    </location>
</feature>